<keyword evidence="2" id="KW-0560">Oxidoreductase</keyword>
<dbReference type="InterPro" id="IPR002347">
    <property type="entry name" value="SDR_fam"/>
</dbReference>
<proteinExistence type="inferred from homology"/>
<sequence length="285" mass="30782">MSSRTQGSSFSKTALITGAGGGIGEAIALRLDKAGYRLILCDIEKEKMKSISSRLSKNPELIACDLTKSEELESLVSIVKSKFPDVEVLVNNAGYAKEGPFLEQNISEIDRHAGINLLAPIRLIRAIVPMMLERGKGSVANIVSIGGIISLADSALYSATKFGLRGFLTAIHEELKGSGVKISGIYPAAVDTPMLMHEAMNGGTVLNWLNAVKSPDDVAKAVLKGIQTGRLEIYVPYSDGLTSRLAAVFPWLVGSLSPILKWFGEKGRRKWLRKKGIDPDRKTQS</sequence>
<comment type="caution">
    <text evidence="4">The sequence shown here is derived from an EMBL/GenBank/DDBJ whole genome shotgun (WGS) entry which is preliminary data.</text>
</comment>
<dbReference type="Pfam" id="PF00106">
    <property type="entry name" value="adh_short"/>
    <property type="match status" value="1"/>
</dbReference>
<evidence type="ECO:0000256" key="3">
    <source>
        <dbReference type="RuleBase" id="RU000363"/>
    </source>
</evidence>
<dbReference type="PRINTS" id="PR00081">
    <property type="entry name" value="GDHRDH"/>
</dbReference>
<evidence type="ECO:0000256" key="1">
    <source>
        <dbReference type="ARBA" id="ARBA00006484"/>
    </source>
</evidence>
<dbReference type="PANTHER" id="PTHR44196:SF1">
    <property type="entry name" value="DEHYDROGENASE_REDUCTASE SDR FAMILY MEMBER 7B"/>
    <property type="match status" value="1"/>
</dbReference>
<dbReference type="AlphaFoldDB" id="A0A2P2D0I1"/>
<evidence type="ECO:0000313" key="5">
    <source>
        <dbReference type="Proteomes" id="UP000245076"/>
    </source>
</evidence>
<dbReference type="Proteomes" id="UP000245076">
    <property type="component" value="Unassembled WGS sequence"/>
</dbReference>
<evidence type="ECO:0000256" key="2">
    <source>
        <dbReference type="ARBA" id="ARBA00023002"/>
    </source>
</evidence>
<accession>A0A2P2D0I1</accession>
<name>A0A2P2D0I1_9LEPT</name>
<dbReference type="GO" id="GO:0016491">
    <property type="term" value="F:oxidoreductase activity"/>
    <property type="evidence" value="ECO:0007669"/>
    <property type="project" value="UniProtKB-KW"/>
</dbReference>
<dbReference type="CDD" id="cd05233">
    <property type="entry name" value="SDR_c"/>
    <property type="match status" value="1"/>
</dbReference>
<dbReference type="Gene3D" id="3.40.50.720">
    <property type="entry name" value="NAD(P)-binding Rossmann-like Domain"/>
    <property type="match status" value="1"/>
</dbReference>
<dbReference type="GO" id="GO:0016020">
    <property type="term" value="C:membrane"/>
    <property type="evidence" value="ECO:0007669"/>
    <property type="project" value="TreeGrafter"/>
</dbReference>
<reference evidence="4 5" key="1">
    <citation type="submission" date="2018-02" db="EMBL/GenBank/DDBJ databases">
        <title>Novel Leptospira species isolated from soil and water in Japan.</title>
        <authorList>
            <person name="Nakao R."/>
            <person name="Masuzawa T."/>
        </authorList>
    </citation>
    <scope>NUCLEOTIDE SEQUENCE [LARGE SCALE GENOMIC DNA]</scope>
    <source>
        <strain evidence="4 5">E8</strain>
    </source>
</reference>
<protein>
    <submittedName>
        <fullName evidence="4">KR domain protein</fullName>
    </submittedName>
</protein>
<evidence type="ECO:0000313" key="4">
    <source>
        <dbReference type="EMBL" id="GBF38159.1"/>
    </source>
</evidence>
<dbReference type="PANTHER" id="PTHR44196">
    <property type="entry name" value="DEHYDROGENASE/REDUCTASE SDR FAMILY MEMBER 7B"/>
    <property type="match status" value="1"/>
</dbReference>
<organism evidence="4 5">
    <name type="scientific">Leptospira johnsonii</name>
    <dbReference type="NCBI Taxonomy" id="1917820"/>
    <lineage>
        <taxon>Bacteria</taxon>
        <taxon>Pseudomonadati</taxon>
        <taxon>Spirochaetota</taxon>
        <taxon>Spirochaetia</taxon>
        <taxon>Leptospirales</taxon>
        <taxon>Leptospiraceae</taxon>
        <taxon>Leptospira</taxon>
    </lineage>
</organism>
<comment type="similarity">
    <text evidence="1 3">Belongs to the short-chain dehydrogenases/reductases (SDR) family.</text>
</comment>
<dbReference type="InterPro" id="IPR020904">
    <property type="entry name" value="Sc_DH/Rdtase_CS"/>
</dbReference>
<keyword evidence="5" id="KW-1185">Reference proteome</keyword>
<dbReference type="SUPFAM" id="SSF51735">
    <property type="entry name" value="NAD(P)-binding Rossmann-fold domains"/>
    <property type="match status" value="1"/>
</dbReference>
<dbReference type="RefSeq" id="WP_174704434.1">
    <property type="nucleotide sequence ID" value="NZ_BFAY01000007.1"/>
</dbReference>
<dbReference type="InterPro" id="IPR036291">
    <property type="entry name" value="NAD(P)-bd_dom_sf"/>
</dbReference>
<dbReference type="PRINTS" id="PR00080">
    <property type="entry name" value="SDRFAMILY"/>
</dbReference>
<dbReference type="PROSITE" id="PS00061">
    <property type="entry name" value="ADH_SHORT"/>
    <property type="match status" value="1"/>
</dbReference>
<gene>
    <name evidence="4" type="ORF">LPTSP1_11490</name>
</gene>
<dbReference type="EMBL" id="BFAY01000007">
    <property type="protein sequence ID" value="GBF38159.1"/>
    <property type="molecule type" value="Genomic_DNA"/>
</dbReference>